<organism evidence="2">
    <name type="scientific">Cocksfoot mottle virus</name>
    <dbReference type="NCBI Taxonomy" id="40979"/>
    <lineage>
        <taxon>Viruses</taxon>
        <taxon>Riboviria</taxon>
        <taxon>Orthornavirae</taxon>
        <taxon>Pisuviricota</taxon>
        <taxon>Pisoniviricetes</taxon>
        <taxon>Sobelivirales</taxon>
        <taxon>Solemoviridae</taxon>
        <taxon>Sobemovirus</taxon>
        <taxon>Sobemovirus CFMV</taxon>
    </lineage>
</organism>
<dbReference type="EMBL" id="MF621330">
    <property type="protein sequence ID" value="AUF81937.1"/>
    <property type="molecule type" value="Genomic_RNA"/>
</dbReference>
<feature type="region of interest" description="Disordered" evidence="1">
    <location>
        <begin position="43"/>
        <end position="75"/>
    </location>
</feature>
<protein>
    <submittedName>
        <fullName evidence="2">Px</fullName>
    </submittedName>
</protein>
<evidence type="ECO:0000313" key="2">
    <source>
        <dbReference type="EMBL" id="AUF81937.1"/>
    </source>
</evidence>
<sequence length="99" mass="11059" precursor="true">MAATAVAGQSSTEVSWLRVTKNGLFCCWKLQVRDVDEQDELVKASSPHIRRNGGSHDRLPTHSDMYGDPSERGAQLDRMRSMRRSFRANSGRYVGSDSS</sequence>
<proteinExistence type="predicted"/>
<accession>A0A2H4ZK39</accession>
<gene>
    <name evidence="2" type="primary">ORFx</name>
</gene>
<reference evidence="2" key="1">
    <citation type="journal article" date="2017" name="Plant Dis.">
        <title>First Report of Cocksfoot mottle virus Infecting Wheat (Triticum aestivum) in Ohio.</title>
        <authorList>
            <person name="Hodge B.A."/>
            <person name="Paul P.A."/>
            <person name="Stewart L.R."/>
        </authorList>
    </citation>
    <scope>NUCLEOTIDE SEQUENCE</scope>
    <source>
        <strain evidence="2">Ohio</strain>
    </source>
</reference>
<name>A0A2H4ZK39_9VIRU</name>
<evidence type="ECO:0000256" key="1">
    <source>
        <dbReference type="SAM" id="MobiDB-lite"/>
    </source>
</evidence>